<evidence type="ECO:0000256" key="1">
    <source>
        <dbReference type="SAM" id="MobiDB-lite"/>
    </source>
</evidence>
<evidence type="ECO:0000313" key="3">
    <source>
        <dbReference type="Proteomes" id="UP000485058"/>
    </source>
</evidence>
<proteinExistence type="predicted"/>
<name>A0A6A0AC84_HAELA</name>
<comment type="caution">
    <text evidence="2">The sequence shown here is derived from an EMBL/GenBank/DDBJ whole genome shotgun (WGS) entry which is preliminary data.</text>
</comment>
<protein>
    <submittedName>
        <fullName evidence="2">Uncharacterized protein</fullName>
    </submittedName>
</protein>
<feature type="non-terminal residue" evidence="2">
    <location>
        <position position="1"/>
    </location>
</feature>
<feature type="region of interest" description="Disordered" evidence="1">
    <location>
        <begin position="1"/>
        <end position="29"/>
    </location>
</feature>
<feature type="compositionally biased region" description="Pro residues" evidence="1">
    <location>
        <begin position="1"/>
        <end position="10"/>
    </location>
</feature>
<gene>
    <name evidence="2" type="ORF">HaLaN_29336</name>
</gene>
<feature type="non-terminal residue" evidence="2">
    <location>
        <position position="77"/>
    </location>
</feature>
<reference evidence="2 3" key="1">
    <citation type="submission" date="2020-02" db="EMBL/GenBank/DDBJ databases">
        <title>Draft genome sequence of Haematococcus lacustris strain NIES-144.</title>
        <authorList>
            <person name="Morimoto D."/>
            <person name="Nakagawa S."/>
            <person name="Yoshida T."/>
            <person name="Sawayama S."/>
        </authorList>
    </citation>
    <scope>NUCLEOTIDE SEQUENCE [LARGE SCALE GENOMIC DNA]</scope>
    <source>
        <strain evidence="2 3">NIES-144</strain>
    </source>
</reference>
<organism evidence="2 3">
    <name type="scientific">Haematococcus lacustris</name>
    <name type="common">Green alga</name>
    <name type="synonym">Haematococcus pluvialis</name>
    <dbReference type="NCBI Taxonomy" id="44745"/>
    <lineage>
        <taxon>Eukaryota</taxon>
        <taxon>Viridiplantae</taxon>
        <taxon>Chlorophyta</taxon>
        <taxon>core chlorophytes</taxon>
        <taxon>Chlorophyceae</taxon>
        <taxon>CS clade</taxon>
        <taxon>Chlamydomonadales</taxon>
        <taxon>Haematococcaceae</taxon>
        <taxon>Haematococcus</taxon>
    </lineage>
</organism>
<dbReference type="Proteomes" id="UP000485058">
    <property type="component" value="Unassembled WGS sequence"/>
</dbReference>
<dbReference type="AlphaFoldDB" id="A0A6A0AC84"/>
<accession>A0A6A0AC84</accession>
<dbReference type="EMBL" id="BLLF01004929">
    <property type="protein sequence ID" value="GFH30470.1"/>
    <property type="molecule type" value="Genomic_DNA"/>
</dbReference>
<evidence type="ECO:0000313" key="2">
    <source>
        <dbReference type="EMBL" id="GFH30470.1"/>
    </source>
</evidence>
<sequence>MPPPNLPSPPRAKARARASTTARQVAGSFASQGQGVPMLRLQAAARQATQGAAAAVACCGTAVCAPFLSCHQITVSA</sequence>
<keyword evidence="3" id="KW-1185">Reference proteome</keyword>